<dbReference type="EMBL" id="MN175499">
    <property type="protein sequence ID" value="QID05751.1"/>
    <property type="molecule type" value="Genomic_DNA"/>
</dbReference>
<protein>
    <submittedName>
        <fullName evidence="1">Uncharacterized protein</fullName>
    </submittedName>
</protein>
<dbReference type="InterPro" id="IPR043840">
    <property type="entry name" value="DUF5868"/>
</dbReference>
<accession>A0A6G6ABG9</accession>
<evidence type="ECO:0000313" key="1">
    <source>
        <dbReference type="EMBL" id="QID05751.1"/>
    </source>
</evidence>
<proteinExistence type="predicted"/>
<sequence length="249" mass="30224">MKYITGNYLDLGKKESEIRYNLKSIIKYIYCQIPLDYDKMKKLYKHVKVDCDYDFKKDDDYDYLGPDFMPNEMQDDGCVCEFEHELDGFYFPGPDFMPNEMQDDEYVYKFKDELDEFYFPEPYLGEDINNELIREMHEFLIEKSPKKLILKDIRTIKLIKNKGVNEDRRGVRGLDWKLHFWPEYIISSKRSLKLHDLIVALYKIKSHKFEKWYEMFSRVSYDDFIIFHNSDGKKKWKEITTVLEFDHGS</sequence>
<dbReference type="Pfam" id="PF19186">
    <property type="entry name" value="DUF5868"/>
    <property type="match status" value="2"/>
</dbReference>
<organism evidence="1">
    <name type="scientific">Borely moumouvirus</name>
    <dbReference type="NCBI Taxonomy" id="2712067"/>
    <lineage>
        <taxon>Viruses</taxon>
        <taxon>Varidnaviria</taxon>
        <taxon>Bamfordvirae</taxon>
        <taxon>Nucleocytoviricota</taxon>
        <taxon>Megaviricetes</taxon>
        <taxon>Imitervirales</taxon>
        <taxon>Mimiviridae</taxon>
        <taxon>Megamimivirinae</taxon>
        <taxon>Moumouvirus</taxon>
    </lineage>
</organism>
<name>A0A6G6ABG9_9VIRU</name>
<reference evidence="1" key="1">
    <citation type="submission" date="2019-07" db="EMBL/GenBank/DDBJ databases">
        <title>The discovery of a new lineage B mimivirus raises questions about particles surface fibrils.</title>
        <authorList>
            <person name="Silva L.K.S."/>
            <person name="Rodrigues R.A.L."/>
            <person name="Andrade A.C.S.P."/>
            <person name="Hikida H."/>
            <person name="Andreani J."/>
            <person name="Levasseur A."/>
            <person name="La Scola B."/>
            <person name="Abrahao J.S."/>
        </authorList>
    </citation>
    <scope>NUCLEOTIDE SEQUENCE</scope>
    <source>
        <strain evidence="1">B60</strain>
    </source>
</reference>